<keyword evidence="2" id="KW-0812">Transmembrane</keyword>
<evidence type="ECO:0000256" key="1">
    <source>
        <dbReference type="ARBA" id="ARBA00004401"/>
    </source>
</evidence>
<dbReference type="SMART" id="SM00034">
    <property type="entry name" value="CLECT"/>
    <property type="match status" value="1"/>
</dbReference>
<evidence type="ECO:0000259" key="3">
    <source>
        <dbReference type="PROSITE" id="PS50041"/>
    </source>
</evidence>
<feature type="domain" description="C-type lectin" evidence="3">
    <location>
        <begin position="86"/>
        <end position="155"/>
    </location>
</feature>
<comment type="subcellular location">
    <subcellularLocation>
        <location evidence="1">Cell membrane</location>
        <topology evidence="1">Single-pass type II membrane protein</topology>
    </subcellularLocation>
</comment>
<dbReference type="AlphaFoldDB" id="A0A3Q2YHA4"/>
<reference evidence="4" key="1">
    <citation type="submission" date="2025-08" db="UniProtKB">
        <authorList>
            <consortium name="Ensembl"/>
        </authorList>
    </citation>
    <scope>IDENTIFICATION</scope>
</reference>
<dbReference type="Pfam" id="PF00059">
    <property type="entry name" value="Lectin_C"/>
    <property type="match status" value="1"/>
</dbReference>
<dbReference type="Gene3D" id="3.10.100.10">
    <property type="entry name" value="Mannose-Binding Protein A, subunit A"/>
    <property type="match status" value="1"/>
</dbReference>
<dbReference type="Proteomes" id="UP000264820">
    <property type="component" value="Unplaced"/>
</dbReference>
<organism evidence="4 5">
    <name type="scientific">Hippocampus comes</name>
    <name type="common">Tiger tail seahorse</name>
    <dbReference type="NCBI Taxonomy" id="109280"/>
    <lineage>
        <taxon>Eukaryota</taxon>
        <taxon>Metazoa</taxon>
        <taxon>Chordata</taxon>
        <taxon>Craniata</taxon>
        <taxon>Vertebrata</taxon>
        <taxon>Euteleostomi</taxon>
        <taxon>Actinopterygii</taxon>
        <taxon>Neopterygii</taxon>
        <taxon>Teleostei</taxon>
        <taxon>Neoteleostei</taxon>
        <taxon>Acanthomorphata</taxon>
        <taxon>Syngnathiaria</taxon>
        <taxon>Syngnathiformes</taxon>
        <taxon>Syngnathoidei</taxon>
        <taxon>Syngnathidae</taxon>
        <taxon>Hippocampus</taxon>
    </lineage>
</organism>
<keyword evidence="5" id="KW-1185">Reference proteome</keyword>
<dbReference type="InterPro" id="IPR016186">
    <property type="entry name" value="C-type_lectin-like/link_sf"/>
</dbReference>
<dbReference type="PROSITE" id="PS50041">
    <property type="entry name" value="C_TYPE_LECTIN_2"/>
    <property type="match status" value="1"/>
</dbReference>
<keyword evidence="2" id="KW-0472">Membrane</keyword>
<dbReference type="PANTHER" id="PTHR45710">
    <property type="entry name" value="C-TYPE LECTIN DOMAIN-CONTAINING PROTEIN 180"/>
    <property type="match status" value="1"/>
</dbReference>
<sequence>MAVVFKSRGSQVSIEVGEYEQFPKNGHGDMTEKALPKLRHASVVLMGFGLLCVLQAVLNITLRLSNRELPHKGKKEEICPQGWLQFNFSCYYISSMRKGWDDSRQDCLQRDADLVIINGREEQAFLTGFTKAAWIGMSDKDKEGIWIWVNGTPVNKDRCDFNQMNVLFIQG</sequence>
<evidence type="ECO:0000256" key="2">
    <source>
        <dbReference type="SAM" id="Phobius"/>
    </source>
</evidence>
<dbReference type="Ensembl" id="ENSHCOT00000013323.1">
    <property type="protein sequence ID" value="ENSHCOP00000017624.1"/>
    <property type="gene ID" value="ENSHCOG00000001576.1"/>
</dbReference>
<dbReference type="InterPro" id="IPR050828">
    <property type="entry name" value="C-type_lectin/matrix_domain"/>
</dbReference>
<proteinExistence type="predicted"/>
<dbReference type="GeneTree" id="ENSGT01020000230338"/>
<evidence type="ECO:0000313" key="4">
    <source>
        <dbReference type="Ensembl" id="ENSHCOP00000017624.1"/>
    </source>
</evidence>
<feature type="transmembrane region" description="Helical" evidence="2">
    <location>
        <begin position="40"/>
        <end position="62"/>
    </location>
</feature>
<dbReference type="InterPro" id="IPR001304">
    <property type="entry name" value="C-type_lectin-like"/>
</dbReference>
<evidence type="ECO:0000313" key="5">
    <source>
        <dbReference type="Proteomes" id="UP000264820"/>
    </source>
</evidence>
<keyword evidence="2" id="KW-1133">Transmembrane helix</keyword>
<accession>A0A3Q2YHA4</accession>
<dbReference type="GO" id="GO:0005886">
    <property type="term" value="C:plasma membrane"/>
    <property type="evidence" value="ECO:0007669"/>
    <property type="project" value="UniProtKB-SubCell"/>
</dbReference>
<protein>
    <recommendedName>
        <fullName evidence="3">C-type lectin domain-containing protein</fullName>
    </recommendedName>
</protein>
<dbReference type="OMA" id="ENCEFKQ"/>
<dbReference type="SUPFAM" id="SSF56436">
    <property type="entry name" value="C-type lectin-like"/>
    <property type="match status" value="1"/>
</dbReference>
<name>A0A3Q2YHA4_HIPCM</name>
<dbReference type="InterPro" id="IPR016187">
    <property type="entry name" value="CTDL_fold"/>
</dbReference>
<dbReference type="PANTHER" id="PTHR45710:SF8">
    <property type="entry name" value="RERATING FAMILY MEMBER 4"/>
    <property type="match status" value="1"/>
</dbReference>
<reference evidence="4" key="2">
    <citation type="submission" date="2025-09" db="UniProtKB">
        <authorList>
            <consortium name="Ensembl"/>
        </authorList>
    </citation>
    <scope>IDENTIFICATION</scope>
</reference>